<dbReference type="Gene3D" id="1.25.40.10">
    <property type="entry name" value="Tetratricopeptide repeat domain"/>
    <property type="match status" value="1"/>
</dbReference>
<dbReference type="InterPro" id="IPR050767">
    <property type="entry name" value="Sel1_AlgK"/>
</dbReference>
<evidence type="ECO:0000313" key="4">
    <source>
        <dbReference type="Proteomes" id="UP000789508"/>
    </source>
</evidence>
<protein>
    <submittedName>
        <fullName evidence="3">6597_t:CDS:1</fullName>
    </submittedName>
</protein>
<dbReference type="PANTHER" id="PTHR11102:SF160">
    <property type="entry name" value="ERAD-ASSOCIATED E3 UBIQUITIN-PROTEIN LIGASE COMPONENT HRD3"/>
    <property type="match status" value="1"/>
</dbReference>
<organism evidence="3 4">
    <name type="scientific">Ambispora leptoticha</name>
    <dbReference type="NCBI Taxonomy" id="144679"/>
    <lineage>
        <taxon>Eukaryota</taxon>
        <taxon>Fungi</taxon>
        <taxon>Fungi incertae sedis</taxon>
        <taxon>Mucoromycota</taxon>
        <taxon>Glomeromycotina</taxon>
        <taxon>Glomeromycetes</taxon>
        <taxon>Archaeosporales</taxon>
        <taxon>Ambisporaceae</taxon>
        <taxon>Ambispora</taxon>
    </lineage>
</organism>
<dbReference type="OrthoDB" id="2384430at2759"/>
<reference evidence="3" key="1">
    <citation type="submission" date="2021-06" db="EMBL/GenBank/DDBJ databases">
        <authorList>
            <person name="Kallberg Y."/>
            <person name="Tangrot J."/>
            <person name="Rosling A."/>
        </authorList>
    </citation>
    <scope>NUCLEOTIDE SEQUENCE</scope>
    <source>
        <strain evidence="3">FL130A</strain>
    </source>
</reference>
<proteinExistence type="inferred from homology"/>
<comment type="caution">
    <text evidence="3">The sequence shown here is derived from an EMBL/GenBank/DDBJ whole genome shotgun (WGS) entry which is preliminary data.</text>
</comment>
<dbReference type="AlphaFoldDB" id="A0A9N9GGJ5"/>
<gene>
    <name evidence="3" type="ORF">ALEPTO_LOCUS8372</name>
</gene>
<dbReference type="Proteomes" id="UP000789508">
    <property type="component" value="Unassembled WGS sequence"/>
</dbReference>
<evidence type="ECO:0000256" key="2">
    <source>
        <dbReference type="SAM" id="MobiDB-lite"/>
    </source>
</evidence>
<evidence type="ECO:0000313" key="3">
    <source>
        <dbReference type="EMBL" id="CAG8606345.1"/>
    </source>
</evidence>
<sequence>MSNSKDNGREIMNPGEQKPEKSKDDELIEQLITLYYQQTLIYWDSTVRSTIENWISKNKYDLAHIIKLLEQQKELSAERACLLGFFYHYGVGFDARNYEEAFQLYKYAADKNDSFAYIQVGELYQTGIERDEEKAKEAYKRAALLGHPQGAYKYASFLPRKERIYWTRKSAEKGFSAAQREMAGHCHYGYGGVLKDEHCALKWILNYSKNSPVPVPQELMNLYFYYY</sequence>
<evidence type="ECO:0000256" key="1">
    <source>
        <dbReference type="ARBA" id="ARBA00038101"/>
    </source>
</evidence>
<keyword evidence="4" id="KW-1185">Reference proteome</keyword>
<dbReference type="PANTHER" id="PTHR11102">
    <property type="entry name" value="SEL-1-LIKE PROTEIN"/>
    <property type="match status" value="1"/>
</dbReference>
<name>A0A9N9GGJ5_9GLOM</name>
<dbReference type="Pfam" id="PF08238">
    <property type="entry name" value="Sel1"/>
    <property type="match status" value="3"/>
</dbReference>
<dbReference type="InterPro" id="IPR006597">
    <property type="entry name" value="Sel1-like"/>
</dbReference>
<dbReference type="EMBL" id="CAJVPS010004642">
    <property type="protein sequence ID" value="CAG8606345.1"/>
    <property type="molecule type" value="Genomic_DNA"/>
</dbReference>
<comment type="similarity">
    <text evidence="1">Belongs to the sel-1 family.</text>
</comment>
<dbReference type="SMART" id="SM00671">
    <property type="entry name" value="SEL1"/>
    <property type="match status" value="3"/>
</dbReference>
<dbReference type="SUPFAM" id="SSF81901">
    <property type="entry name" value="HCP-like"/>
    <property type="match status" value="1"/>
</dbReference>
<feature type="region of interest" description="Disordered" evidence="2">
    <location>
        <begin position="1"/>
        <end position="24"/>
    </location>
</feature>
<dbReference type="InterPro" id="IPR011990">
    <property type="entry name" value="TPR-like_helical_dom_sf"/>
</dbReference>
<accession>A0A9N9GGJ5</accession>